<dbReference type="Proteomes" id="UP000287651">
    <property type="component" value="Unassembled WGS sequence"/>
</dbReference>
<reference evidence="1 2" key="1">
    <citation type="journal article" date="2014" name="Agronomy (Basel)">
        <title>A Draft Genome Sequence for Ensete ventricosum, the Drought-Tolerant Tree Against Hunger.</title>
        <authorList>
            <person name="Harrison J."/>
            <person name="Moore K.A."/>
            <person name="Paszkiewicz K."/>
            <person name="Jones T."/>
            <person name="Grant M."/>
            <person name="Ambacheew D."/>
            <person name="Muzemil S."/>
            <person name="Studholme D.J."/>
        </authorList>
    </citation>
    <scope>NUCLEOTIDE SEQUENCE [LARGE SCALE GENOMIC DNA]</scope>
</reference>
<gene>
    <name evidence="1" type="ORF">B296_00012822</name>
</gene>
<sequence>MKEDPQPADCTTHALADHANPQAAKVKESFKQQPVTVLTNNLMNGKGKQVTLYKKHGSEVMTILTQRLQKLTKISGAYAKPSRLLPTRLYALHMLNLQNEPLAHIWPYCCPHPQRAEAKRIVQETQETQIIQPQPSLATTLYLQKLCLFVCQYKLFLKCHIRPNQLWLLKQYSQISGYFYDVSNERTIMLKIFLDDDHRSTAHDRKKIESLQRQYQHGICDTKPY</sequence>
<organism evidence="1 2">
    <name type="scientific">Ensete ventricosum</name>
    <name type="common">Abyssinian banana</name>
    <name type="synonym">Musa ensete</name>
    <dbReference type="NCBI Taxonomy" id="4639"/>
    <lineage>
        <taxon>Eukaryota</taxon>
        <taxon>Viridiplantae</taxon>
        <taxon>Streptophyta</taxon>
        <taxon>Embryophyta</taxon>
        <taxon>Tracheophyta</taxon>
        <taxon>Spermatophyta</taxon>
        <taxon>Magnoliopsida</taxon>
        <taxon>Liliopsida</taxon>
        <taxon>Zingiberales</taxon>
        <taxon>Musaceae</taxon>
        <taxon>Ensete</taxon>
    </lineage>
</organism>
<evidence type="ECO:0000313" key="2">
    <source>
        <dbReference type="Proteomes" id="UP000287651"/>
    </source>
</evidence>
<proteinExistence type="predicted"/>
<dbReference type="EMBL" id="AMZH03002679">
    <property type="protein sequence ID" value="RRT74771.1"/>
    <property type="molecule type" value="Genomic_DNA"/>
</dbReference>
<evidence type="ECO:0000313" key="1">
    <source>
        <dbReference type="EMBL" id="RRT74771.1"/>
    </source>
</evidence>
<protein>
    <submittedName>
        <fullName evidence="1">Uncharacterized protein</fullName>
    </submittedName>
</protein>
<comment type="caution">
    <text evidence="1">The sequence shown here is derived from an EMBL/GenBank/DDBJ whole genome shotgun (WGS) entry which is preliminary data.</text>
</comment>
<dbReference type="AlphaFoldDB" id="A0A427AF19"/>
<name>A0A427AF19_ENSVE</name>
<accession>A0A427AF19</accession>